<comment type="caution">
    <text evidence="13">The sequence shown here is derived from an EMBL/GenBank/DDBJ whole genome shotgun (WGS) entry which is preliminary data.</text>
</comment>
<dbReference type="Pfam" id="PF18995">
    <property type="entry name" value="PRT6_C"/>
    <property type="match status" value="1"/>
</dbReference>
<dbReference type="SUPFAM" id="SSF46785">
    <property type="entry name" value="Winged helix' DNA-binding domain"/>
    <property type="match status" value="1"/>
</dbReference>
<keyword evidence="5 10" id="KW-0863">Zinc-finger</keyword>
<dbReference type="InterPro" id="IPR036390">
    <property type="entry name" value="WH_DNA-bd_sf"/>
</dbReference>
<feature type="compositionally biased region" description="Basic and acidic residues" evidence="11">
    <location>
        <begin position="1339"/>
        <end position="1361"/>
    </location>
</feature>
<dbReference type="FunFam" id="2.10.110.30:FF:000002">
    <property type="entry name" value="Putative e3 ubiquitin-protein ligase ubr3"/>
    <property type="match status" value="1"/>
</dbReference>
<evidence type="ECO:0000256" key="9">
    <source>
        <dbReference type="PROSITE-ProRule" id="PRU00508"/>
    </source>
</evidence>
<dbReference type="Gene3D" id="2.10.110.30">
    <property type="match status" value="1"/>
</dbReference>
<feature type="region of interest" description="Disordered" evidence="11">
    <location>
        <begin position="1"/>
        <end position="30"/>
    </location>
</feature>
<evidence type="ECO:0000256" key="1">
    <source>
        <dbReference type="ARBA" id="ARBA00000900"/>
    </source>
</evidence>
<protein>
    <recommendedName>
        <fullName evidence="10">E3 ubiquitin-protein ligase</fullName>
        <ecNumber evidence="10">2.3.2.27</ecNumber>
    </recommendedName>
</protein>
<feature type="region of interest" description="Disordered" evidence="11">
    <location>
        <begin position="1331"/>
        <end position="1361"/>
    </location>
</feature>
<feature type="region of interest" description="Disordered" evidence="11">
    <location>
        <begin position="1513"/>
        <end position="1547"/>
    </location>
</feature>
<proteinExistence type="inferred from homology"/>
<evidence type="ECO:0000256" key="2">
    <source>
        <dbReference type="ARBA" id="ARBA00004906"/>
    </source>
</evidence>
<dbReference type="InterPro" id="IPR042065">
    <property type="entry name" value="E3_ELL-like"/>
</dbReference>
<feature type="region of interest" description="Disordered" evidence="11">
    <location>
        <begin position="1411"/>
        <end position="1432"/>
    </location>
</feature>
<keyword evidence="3 10" id="KW-0808">Transferase</keyword>
<comment type="function">
    <text evidence="10">Ubiquitin ligase protein which is a component of the N-end rule pathway. Recognizes and binds to proteins bearing specific N-terminal residues that are destabilizing according to the N-end rule, leading to their ubiquitination and subsequent degradation.</text>
</comment>
<dbReference type="EMBL" id="CM026421">
    <property type="protein sequence ID" value="KAG0593231.1"/>
    <property type="molecule type" value="Genomic_DNA"/>
</dbReference>
<evidence type="ECO:0000256" key="10">
    <source>
        <dbReference type="RuleBase" id="RU366018"/>
    </source>
</evidence>
<dbReference type="PROSITE" id="PS51157">
    <property type="entry name" value="ZF_UBR"/>
    <property type="match status" value="1"/>
</dbReference>
<dbReference type="CDD" id="cd16482">
    <property type="entry name" value="RING-H2_UBR1-like"/>
    <property type="match status" value="1"/>
</dbReference>
<dbReference type="GO" id="GO:0008270">
    <property type="term" value="F:zinc ion binding"/>
    <property type="evidence" value="ECO:0007669"/>
    <property type="project" value="UniProtKB-UniRule"/>
</dbReference>
<accession>A0A8T0JEX6</accession>
<evidence type="ECO:0000256" key="5">
    <source>
        <dbReference type="ARBA" id="ARBA00022771"/>
    </source>
</evidence>
<dbReference type="Gene3D" id="1.10.10.2670">
    <property type="entry name" value="E3 ubiquitin-protein ligase"/>
    <property type="match status" value="1"/>
</dbReference>
<dbReference type="PANTHER" id="PTHR21497">
    <property type="entry name" value="UBIQUITIN LIGASE E3 ALPHA-RELATED"/>
    <property type="match status" value="1"/>
</dbReference>
<feature type="region of interest" description="Disordered" evidence="11">
    <location>
        <begin position="1154"/>
        <end position="1187"/>
    </location>
</feature>
<dbReference type="InterPro" id="IPR039164">
    <property type="entry name" value="UBR1-like"/>
</dbReference>
<evidence type="ECO:0000259" key="12">
    <source>
        <dbReference type="PROSITE" id="PS51157"/>
    </source>
</evidence>
<comment type="similarity">
    <text evidence="8 10">Belongs to the E3 ubiquitin-protein ligase UBR1-like family.</text>
</comment>
<sequence>MEGHVTGSSSAGTSTGGTSTTGSSVTSATSSSSTDAIVQRLIKCEVPAEYIERGPAGIADYVKSHRLQVPGVISGLFPGPEELQAASASGTDEAQGSGTRKEFLNQCRDAIKWVRWAMFQGEPQAILEGAGQGSGGARGVCGAVWGVNDIAYRCRTCEHDPTCAICVPCFQLGNHSTHDYCMIRTGGGCCDCGDITAWKQSGFCSKHCGFGRAAPMPSSIVEAATPVLEALLLHWVRRLKAADAVTEGKSKKWSLLTVEEKVATQLSVVCVELLLEFCGYGENMLAFTAELMGNNESGILDTLMNTECFLPKAVTISLHELLYKLLGDSTFKLSFAKTFISHYPKFLQDSVAEESATTGSTSMSKYREQAILNSFSVQLFTVPTLTPKLVMESGLLDMLLDTLKEFFRACAGEDGRLSVSKGPVVKRLYFRVLEDIRYVMSHLEVAKYVAEKRPELSRAWLHLLAFVQGMYPQRRITSIHVEEENEDWGSAYFLENQMATIHPLFVAGAASACNRDPSFGQMSLSKSSGSCESGSKVANNRDSLSRPVKVGCILREPNVTAGASISGSSALDVEMRDITVTVDAIENTFSEDIPQSTEKEDIRDISNEGVSMPASLASLISECTQVLDTWLALDVARELSKSGESGLEGGQESGPRRNIQWRYRGGRGVLIPPIQGVIMPPAPVGATEGDGAIRVGTSRDWLRRSRRFPVLEPQVMSEHGTELLVPVSGFTSTPGDSTMDMDVDVLRVSAGEAEAKVDIDDAGQGTDVAGRTEWWMGSEAINPSPTAGCVDDEWGVVDFDVSRQEVSFHIPLHRMLGLLLHKALDLHAVSTEVSPAKGFTSTNTHSPGEKFLAQMFRPGFHVAGFISVLMEHPLRLQVLCAQVLAGMWRRNGHSTSGLCDLYHTVHWCEDSLELDLFLLQCCAVMAPCEEFVERLQARFSLSDFFTLVLWRPNEYEVTLAQELLVLMIRLVSERGFCGLTEVEALRRELVQRLAVGDATHSALLKALPPRLQDSKHVQECLNLVATYRNPSGMQQGKYVLSDDCWCELDLYHPRWSPRELQLAEDRYLRACKAPAVFAQLPRWKQPFKQLQSLGRIITSSRVHDMLRSVFFHAAYAENLSESRTPEGLLFSALHLLALALDVCAAYQNTMGAEGSVTEAPSTDSPSHDRNIRSDGSSAPNDSDVEGIQPLLRDSVERVKVGREDGTMMEEDQSMLSILVTLLRKSSTRDSIGTSDIGNYSVGGLIKTLLRRFAELNQSCMDELELLAPEIFQRIPTPGGTFWAGGSGDINRKDGSLISELDRTRAMARERQAAVMAKMKAAQERFAVNYHSAEEGAQGRGEEADAKRARDSEGETNDVSKDSQVHCALCRDSASASPLCFLIFIQRSKLLAITERTTPSWERRTATVLPQVEREGETPGGPSTVSTAVGDGTSRDLQSTAELWHWIQEALGDAQTRTRLLEGEDLLELLRNGLPPGIRNAVRGNPAVTLEPTAAPPADTESVEVESSSEITEAEVISEAETSDSPGALPINWWEDNHGGAEQEESGTNRDIAAATVLAEYVAAVSRPQEWVRRGGADSPRQGDAEQGREGNLTRARRAAARNAPPIAEATLYNSIGMNDTVGIYLSACGHAVHQDCRDRYFSSLLQRYYSRALFEGVQIVDPDLGEFLCPVCRRLANSVLPVLPGHTGLNTPFKTPSIPQLSLRGTSGSPAILQLEHALRLLVKAEELVSKSGFRKVVDPQLPDTVKGVLEDLAKRLCGLFYPEKDPFTTIIHGRVHQGLLLWDVFRYSLMSAELAARSHKITENIANGLVALVNVGDATHGSVLPLLLHAAKATQSQSRQAVLLRARGMQLLLDSIANGISRDLFAEKALHGNFSSLLQYLDKGHDAADVQFWKRMADPVLVHDSFSSFLWLLFCLPLPFPANGAPFTALVHLFYLVSVTQVIAQAGAFLALDTELAPSTISFVAAVHASLTETCLQPLSDDENAAIPAGPPLVVIRRLTLPFLRRCYLLQNLMGGLGQVLPVARAHQWELPQVHGFPTGSSSSGSSEDVERQILQELEELDQLESVFCIPPLAKMLEEDAVQNLVLSWCRHVKTDTGVRYFHQGPRLTTAAPFRMMHLPRLFQDLLQRYVKERCPRCNTVPDRPALCLLCGALCCAVSPRSCCSMNRQGECYRHAMVCGAGIGVFLMLRRTNILLQRCERQAMWPSPYLDAFGEEDIELRRGKPLYLSQERYSALTAMVAAHGLDYSSPVLSHTTRDTVF</sequence>
<evidence type="ECO:0000256" key="6">
    <source>
        <dbReference type="ARBA" id="ARBA00022786"/>
    </source>
</evidence>
<dbReference type="CDD" id="cd19673">
    <property type="entry name" value="UBR-box_UBR3"/>
    <property type="match status" value="1"/>
</dbReference>
<dbReference type="InterPro" id="IPR055194">
    <property type="entry name" value="UBR1-like_WH"/>
</dbReference>
<comment type="catalytic activity">
    <reaction evidence="1 10">
        <text>S-ubiquitinyl-[E2 ubiquitin-conjugating enzyme]-L-cysteine + [acceptor protein]-L-lysine = [E2 ubiquitin-conjugating enzyme]-L-cysteine + N(6)-ubiquitinyl-[acceptor protein]-L-lysine.</text>
        <dbReference type="EC" id="2.3.2.27"/>
    </reaction>
</comment>
<feature type="domain" description="UBR-type" evidence="12">
    <location>
        <begin position="139"/>
        <end position="209"/>
    </location>
</feature>
<dbReference type="Pfam" id="PF22960">
    <property type="entry name" value="WHD_UBR1"/>
    <property type="match status" value="1"/>
</dbReference>
<keyword evidence="14" id="KW-1185">Reference proteome</keyword>
<dbReference type="Pfam" id="PF02207">
    <property type="entry name" value="zf-UBR"/>
    <property type="match status" value="1"/>
</dbReference>
<keyword evidence="4 10" id="KW-0479">Metal-binding</keyword>
<dbReference type="GO" id="GO:0000151">
    <property type="term" value="C:ubiquitin ligase complex"/>
    <property type="evidence" value="ECO:0007669"/>
    <property type="project" value="TreeGrafter"/>
</dbReference>
<gene>
    <name evidence="13" type="ORF">KC19_1G313900</name>
</gene>
<evidence type="ECO:0000256" key="3">
    <source>
        <dbReference type="ARBA" id="ARBA00022679"/>
    </source>
</evidence>
<feature type="zinc finger region" description="UBR-type" evidence="9">
    <location>
        <begin position="139"/>
        <end position="209"/>
    </location>
</feature>
<comment type="pathway">
    <text evidence="2 10">Protein modification; protein ubiquitination.</text>
</comment>
<dbReference type="EC" id="2.3.2.27" evidence="10"/>
<dbReference type="GO" id="GO:0071596">
    <property type="term" value="P:ubiquitin-dependent protein catabolic process via the N-end rule pathway"/>
    <property type="evidence" value="ECO:0007669"/>
    <property type="project" value="UniProtKB-UniRule"/>
</dbReference>
<evidence type="ECO:0000256" key="11">
    <source>
        <dbReference type="SAM" id="MobiDB-lite"/>
    </source>
</evidence>
<dbReference type="Proteomes" id="UP000822688">
    <property type="component" value="Chromosome 1"/>
</dbReference>
<evidence type="ECO:0000256" key="8">
    <source>
        <dbReference type="ARBA" id="ARBA00046341"/>
    </source>
</evidence>
<dbReference type="GO" id="GO:0061630">
    <property type="term" value="F:ubiquitin protein ligase activity"/>
    <property type="evidence" value="ECO:0007669"/>
    <property type="project" value="UniProtKB-UniRule"/>
</dbReference>
<dbReference type="SMART" id="SM00396">
    <property type="entry name" value="ZnF_UBR1"/>
    <property type="match status" value="1"/>
</dbReference>
<organism evidence="13 14">
    <name type="scientific">Ceratodon purpureus</name>
    <name type="common">Fire moss</name>
    <name type="synonym">Dicranum purpureum</name>
    <dbReference type="NCBI Taxonomy" id="3225"/>
    <lineage>
        <taxon>Eukaryota</taxon>
        <taxon>Viridiplantae</taxon>
        <taxon>Streptophyta</taxon>
        <taxon>Embryophyta</taxon>
        <taxon>Bryophyta</taxon>
        <taxon>Bryophytina</taxon>
        <taxon>Bryopsida</taxon>
        <taxon>Dicranidae</taxon>
        <taxon>Pseudoditrichales</taxon>
        <taxon>Ditrichaceae</taxon>
        <taxon>Ceratodon</taxon>
    </lineage>
</organism>
<dbReference type="InterPro" id="IPR044046">
    <property type="entry name" value="E3_ligase_UBR-like_C"/>
</dbReference>
<dbReference type="GO" id="GO:0005737">
    <property type="term" value="C:cytoplasm"/>
    <property type="evidence" value="ECO:0007669"/>
    <property type="project" value="TreeGrafter"/>
</dbReference>
<evidence type="ECO:0000313" key="13">
    <source>
        <dbReference type="EMBL" id="KAG0593231.1"/>
    </source>
</evidence>
<dbReference type="InterPro" id="IPR003126">
    <property type="entry name" value="Znf_UBR"/>
</dbReference>
<dbReference type="PANTHER" id="PTHR21497:SF53">
    <property type="entry name" value="E3 UBIQUITIN-PROTEIN LIGASE PRT6"/>
    <property type="match status" value="1"/>
</dbReference>
<keyword evidence="6 10" id="KW-0833">Ubl conjugation pathway</keyword>
<keyword evidence="7 10" id="KW-0862">Zinc</keyword>
<dbReference type="GO" id="GO:0016567">
    <property type="term" value="P:protein ubiquitination"/>
    <property type="evidence" value="ECO:0007669"/>
    <property type="project" value="UniProtKB-UniRule"/>
</dbReference>
<name>A0A8T0JEX6_CERPU</name>
<feature type="compositionally biased region" description="Basic and acidic residues" evidence="11">
    <location>
        <begin position="1571"/>
        <end position="1588"/>
    </location>
</feature>
<evidence type="ECO:0000256" key="7">
    <source>
        <dbReference type="ARBA" id="ARBA00022833"/>
    </source>
</evidence>
<evidence type="ECO:0000256" key="4">
    <source>
        <dbReference type="ARBA" id="ARBA00022723"/>
    </source>
</evidence>
<reference evidence="13" key="1">
    <citation type="submission" date="2020-06" db="EMBL/GenBank/DDBJ databases">
        <title>WGS assembly of Ceratodon purpureus strain R40.</title>
        <authorList>
            <person name="Carey S.B."/>
            <person name="Jenkins J."/>
            <person name="Shu S."/>
            <person name="Lovell J.T."/>
            <person name="Sreedasyam A."/>
            <person name="Maumus F."/>
            <person name="Tiley G.P."/>
            <person name="Fernandez-Pozo N."/>
            <person name="Barry K."/>
            <person name="Chen C."/>
            <person name="Wang M."/>
            <person name="Lipzen A."/>
            <person name="Daum C."/>
            <person name="Saski C.A."/>
            <person name="Payton A.C."/>
            <person name="Mcbreen J.C."/>
            <person name="Conrad R.E."/>
            <person name="Kollar L.M."/>
            <person name="Olsson S."/>
            <person name="Huttunen S."/>
            <person name="Landis J.B."/>
            <person name="Wickett N.J."/>
            <person name="Johnson M.G."/>
            <person name="Rensing S.A."/>
            <person name="Grimwood J."/>
            <person name="Schmutz J."/>
            <person name="Mcdaniel S.F."/>
        </authorList>
    </citation>
    <scope>NUCLEOTIDE SEQUENCE</scope>
    <source>
        <strain evidence="13">R40</strain>
    </source>
</reference>
<feature type="region of interest" description="Disordered" evidence="11">
    <location>
        <begin position="1571"/>
        <end position="1600"/>
    </location>
</feature>
<evidence type="ECO:0000313" key="14">
    <source>
        <dbReference type="Proteomes" id="UP000822688"/>
    </source>
</evidence>